<dbReference type="GO" id="GO:0004888">
    <property type="term" value="F:transmembrane signaling receptor activity"/>
    <property type="evidence" value="ECO:0007669"/>
    <property type="project" value="InterPro"/>
</dbReference>
<feature type="transmembrane region" description="Helical" evidence="4">
    <location>
        <begin position="138"/>
        <end position="158"/>
    </location>
</feature>
<organism evidence="7 8">
    <name type="scientific">Treponema bryantii</name>
    <dbReference type="NCBI Taxonomy" id="163"/>
    <lineage>
        <taxon>Bacteria</taxon>
        <taxon>Pseudomonadati</taxon>
        <taxon>Spirochaetota</taxon>
        <taxon>Spirochaetia</taxon>
        <taxon>Spirochaetales</taxon>
        <taxon>Treponemataceae</taxon>
        <taxon>Treponema</taxon>
    </lineage>
</organism>
<dbReference type="EMBL" id="FOFU01000002">
    <property type="protein sequence ID" value="SEP98202.1"/>
    <property type="molecule type" value="Genomic_DNA"/>
</dbReference>
<dbReference type="Pfam" id="PF00015">
    <property type="entry name" value="MCPsignal"/>
    <property type="match status" value="1"/>
</dbReference>
<feature type="domain" description="HAMP" evidence="6">
    <location>
        <begin position="240"/>
        <end position="293"/>
    </location>
</feature>
<feature type="transmembrane region" description="Helical" evidence="4">
    <location>
        <begin position="21"/>
        <end position="43"/>
    </location>
</feature>
<evidence type="ECO:0000313" key="8">
    <source>
        <dbReference type="Proteomes" id="UP000182360"/>
    </source>
</evidence>
<evidence type="ECO:0000256" key="1">
    <source>
        <dbReference type="ARBA" id="ARBA00022500"/>
    </source>
</evidence>
<keyword evidence="4" id="KW-0812">Transmembrane</keyword>
<reference evidence="7 8" key="1">
    <citation type="submission" date="2016-10" db="EMBL/GenBank/DDBJ databases">
        <authorList>
            <person name="de Groot N.N."/>
        </authorList>
    </citation>
    <scope>NUCLEOTIDE SEQUENCE [LARGE SCALE GENOMIC DNA]</scope>
    <source>
        <strain evidence="7 8">B25</strain>
    </source>
</reference>
<dbReference type="PANTHER" id="PTHR43531:SF11">
    <property type="entry name" value="METHYL-ACCEPTING CHEMOTAXIS PROTEIN 3"/>
    <property type="match status" value="1"/>
</dbReference>
<dbReference type="GO" id="GO:0007165">
    <property type="term" value="P:signal transduction"/>
    <property type="evidence" value="ECO:0007669"/>
    <property type="project" value="UniProtKB-KW"/>
</dbReference>
<keyword evidence="3" id="KW-0807">Transducer</keyword>
<dbReference type="Proteomes" id="UP000182360">
    <property type="component" value="Unassembled WGS sequence"/>
</dbReference>
<dbReference type="InterPro" id="IPR004089">
    <property type="entry name" value="MCPsignal_dom"/>
</dbReference>
<dbReference type="PROSITE" id="PS50111">
    <property type="entry name" value="CHEMOTAXIS_TRANSDUC_2"/>
    <property type="match status" value="1"/>
</dbReference>
<evidence type="ECO:0000256" key="4">
    <source>
        <dbReference type="SAM" id="Phobius"/>
    </source>
</evidence>
<dbReference type="InterPro" id="IPR004090">
    <property type="entry name" value="Chemotax_Me-accpt_rcpt"/>
</dbReference>
<keyword evidence="8" id="KW-1185">Reference proteome</keyword>
<evidence type="ECO:0000256" key="2">
    <source>
        <dbReference type="ARBA" id="ARBA00029447"/>
    </source>
</evidence>
<evidence type="ECO:0000259" key="6">
    <source>
        <dbReference type="PROSITE" id="PS50885"/>
    </source>
</evidence>
<proteinExistence type="inferred from homology"/>
<dbReference type="GO" id="GO:0006935">
    <property type="term" value="P:chemotaxis"/>
    <property type="evidence" value="ECO:0007669"/>
    <property type="project" value="UniProtKB-KW"/>
</dbReference>
<dbReference type="RefSeq" id="WP_074641096.1">
    <property type="nucleotide sequence ID" value="NZ_FOFU01000002.1"/>
</dbReference>
<dbReference type="SUPFAM" id="SSF58104">
    <property type="entry name" value="Methyl-accepting chemotaxis protein (MCP) signaling domain"/>
    <property type="match status" value="1"/>
</dbReference>
<dbReference type="STRING" id="163.SAMN04487775_106116"/>
<gene>
    <name evidence="7" type="ORF">SAMN04487977_102106</name>
</gene>
<keyword evidence="4" id="KW-0472">Membrane</keyword>
<keyword evidence="4" id="KW-1133">Transmembrane helix</keyword>
<dbReference type="PROSITE" id="PS50885">
    <property type="entry name" value="HAMP"/>
    <property type="match status" value="1"/>
</dbReference>
<feature type="transmembrane region" description="Helical" evidence="4">
    <location>
        <begin position="223"/>
        <end position="243"/>
    </location>
</feature>
<dbReference type="InterPro" id="IPR003660">
    <property type="entry name" value="HAMP_dom"/>
</dbReference>
<sequence length="628" mass="68291">MSSKKTYANGIYVPWYGYLMIFLLYATPFMVMTPVALITGLFSMDDFGLVFGAPIINLMVALVVIAGACMTFLLRYIIMKAQLTPEGIKKFNKQLKLVDLFNIVIPVGSMILIGQVMGIYVRNHGIHLSAFNGGEPGIFLSLLMLGSLFDVSLLFYILHIRIIEPKLYVIPFNSKELPLNIIQRNVLTLTFALLGCVFLIISVLTPANLAAGPSVVYKRILPILIYSVAYFTVATLLLVADIIHCLKQIAAITSALSQKDYTVADGRPTHRSELGIIIQGINAFKDQARDMLREIDVSTRKTSNQSDDLVHNMDLTKENVANIVESLSSMKQEIENQSAGVEESNSSIEQIMGNIRALNNSIESQAAGVTQSSAAVEEMVANIASVSQILEKNNVVVNSLTDAADKGQQQVKTAVKTADAVLQQSAGILQASSIIQSIASRTNLLAMNAAIESAHAGEAGKGFAVVAEEIRKLAEQSGDQSKAIDENLRSLSEAIAGITTDINHVQAAFENIYELSQKVREQETVIANAMDEQTAGNQQVLEAMRAISDTTVEVKNGSAEMLVGGEQVIKEMQNLSEVTRIISDNMNQINDFSQQISDAIAITTASTNSTQENLKGLMKELDMFKLGK</sequence>
<comment type="similarity">
    <text evidence="2">Belongs to the methyl-accepting chemotaxis (MCP) protein family.</text>
</comment>
<dbReference type="GO" id="GO:0005886">
    <property type="term" value="C:plasma membrane"/>
    <property type="evidence" value="ECO:0007669"/>
    <property type="project" value="TreeGrafter"/>
</dbReference>
<feature type="domain" description="Methyl-accepting transducer" evidence="5">
    <location>
        <begin position="340"/>
        <end position="562"/>
    </location>
</feature>
<feature type="transmembrane region" description="Helical" evidence="4">
    <location>
        <begin position="55"/>
        <end position="77"/>
    </location>
</feature>
<protein>
    <submittedName>
        <fullName evidence="7">Methyl-accepting chemotaxis protein</fullName>
    </submittedName>
</protein>
<evidence type="ECO:0000313" key="7">
    <source>
        <dbReference type="EMBL" id="SEP98202.1"/>
    </source>
</evidence>
<feature type="transmembrane region" description="Helical" evidence="4">
    <location>
        <begin position="186"/>
        <end position="211"/>
    </location>
</feature>
<dbReference type="AlphaFoldDB" id="A0A1H9CAL8"/>
<dbReference type="PANTHER" id="PTHR43531">
    <property type="entry name" value="PROTEIN ICFG"/>
    <property type="match status" value="1"/>
</dbReference>
<feature type="transmembrane region" description="Helical" evidence="4">
    <location>
        <begin position="97"/>
        <end position="118"/>
    </location>
</feature>
<dbReference type="InterPro" id="IPR051310">
    <property type="entry name" value="MCP_chemotaxis"/>
</dbReference>
<evidence type="ECO:0000256" key="3">
    <source>
        <dbReference type="PROSITE-ProRule" id="PRU00284"/>
    </source>
</evidence>
<dbReference type="PRINTS" id="PR00260">
    <property type="entry name" value="CHEMTRNSDUCR"/>
</dbReference>
<dbReference type="SMART" id="SM00283">
    <property type="entry name" value="MA"/>
    <property type="match status" value="1"/>
</dbReference>
<dbReference type="OrthoDB" id="366362at2"/>
<accession>A0A1H9CAL8</accession>
<keyword evidence="1" id="KW-0145">Chemotaxis</keyword>
<name>A0A1H9CAL8_9SPIR</name>
<evidence type="ECO:0000259" key="5">
    <source>
        <dbReference type="PROSITE" id="PS50111"/>
    </source>
</evidence>
<dbReference type="Gene3D" id="1.10.287.950">
    <property type="entry name" value="Methyl-accepting chemotaxis protein"/>
    <property type="match status" value="1"/>
</dbReference>